<evidence type="ECO:0000313" key="3">
    <source>
        <dbReference type="EMBL" id="SDY44022.1"/>
    </source>
</evidence>
<feature type="non-terminal residue" evidence="2">
    <location>
        <position position="1"/>
    </location>
</feature>
<dbReference type="AlphaFoldDB" id="A0A1H3DV15"/>
<dbReference type="EMBL" id="FNOU01000035">
    <property type="protein sequence ID" value="SDY44022.1"/>
    <property type="molecule type" value="Genomic_DNA"/>
</dbReference>
<gene>
    <name evidence="2" type="ORF">SAMN04488579_105123</name>
    <name evidence="3" type="ORF">SAMN04488579_1351</name>
</gene>
<name>A0A1H3DV15_EUBBA</name>
<dbReference type="EMBL" id="FNOU01000005">
    <property type="protein sequence ID" value="SDX69459.1"/>
    <property type="molecule type" value="Genomic_DNA"/>
</dbReference>
<dbReference type="RefSeq" id="WP_242873510.1">
    <property type="nucleotide sequence ID" value="NZ_FNOU01000005.1"/>
</dbReference>
<reference evidence="2" key="2">
    <citation type="submission" date="2016-10" db="EMBL/GenBank/DDBJ databases">
        <authorList>
            <person name="de Groot N.N."/>
        </authorList>
    </citation>
    <scope>NUCLEOTIDE SEQUENCE [LARGE SCALE GENOMIC DNA]</scope>
    <source>
        <strain evidence="2">VPI 5359</strain>
    </source>
</reference>
<dbReference type="Pfam" id="PF13751">
    <property type="entry name" value="DDE_Tnp_1_6"/>
    <property type="match status" value="1"/>
</dbReference>
<evidence type="ECO:0000313" key="2">
    <source>
        <dbReference type="EMBL" id="SDX69459.1"/>
    </source>
</evidence>
<accession>A0A1H3DV15</accession>
<dbReference type="InterPro" id="IPR025668">
    <property type="entry name" value="Tnp_DDE_dom"/>
</dbReference>
<keyword evidence="4" id="KW-1185">Reference proteome</keyword>
<dbReference type="STRING" id="1528.SAMN04488579_105123"/>
<reference evidence="4" key="1">
    <citation type="submission" date="2016-10" db="EMBL/GenBank/DDBJ databases">
        <authorList>
            <person name="Varghese N."/>
            <person name="Submissions S."/>
        </authorList>
    </citation>
    <scope>NUCLEOTIDE SEQUENCE [LARGE SCALE GENOMIC DNA]</scope>
    <source>
        <strain evidence="4">VPI 5359</strain>
    </source>
</reference>
<proteinExistence type="predicted"/>
<organism evidence="2 4">
    <name type="scientific">Eubacterium barkeri</name>
    <name type="common">Clostridium barkeri</name>
    <dbReference type="NCBI Taxonomy" id="1528"/>
    <lineage>
        <taxon>Bacteria</taxon>
        <taxon>Bacillati</taxon>
        <taxon>Bacillota</taxon>
        <taxon>Clostridia</taxon>
        <taxon>Eubacteriales</taxon>
        <taxon>Eubacteriaceae</taxon>
        <taxon>Eubacterium</taxon>
    </lineage>
</organism>
<evidence type="ECO:0000313" key="4">
    <source>
        <dbReference type="Proteomes" id="UP000199652"/>
    </source>
</evidence>
<feature type="domain" description="Transposase DDE" evidence="1">
    <location>
        <begin position="10"/>
        <end position="67"/>
    </location>
</feature>
<dbReference type="Proteomes" id="UP000199652">
    <property type="component" value="Unassembled WGS sequence"/>
</dbReference>
<evidence type="ECO:0000259" key="1">
    <source>
        <dbReference type="Pfam" id="PF13751"/>
    </source>
</evidence>
<sequence>DYLDICEDIRHTLGRKEQYQKRKETIERIFGTAKEHHGMRYTQSIGKARVAIQVGLTLACLNLKKLAILKYKRGLAEPDSFAPISFFTAFFNFKEKTKPANRWCCFG</sequence>
<protein>
    <submittedName>
        <fullName evidence="2">Transposase DDE domain-containing protein</fullName>
    </submittedName>
</protein>